<evidence type="ECO:0000256" key="3">
    <source>
        <dbReference type="ARBA" id="ARBA00023125"/>
    </source>
</evidence>
<dbReference type="PANTHER" id="PTHR30629">
    <property type="entry name" value="PROPHAGE INTEGRASE"/>
    <property type="match status" value="1"/>
</dbReference>
<feature type="domain" description="Tyr recombinase" evidence="5">
    <location>
        <begin position="349"/>
        <end position="548"/>
    </location>
</feature>
<dbReference type="Proteomes" id="UP001476583">
    <property type="component" value="Chromosome"/>
</dbReference>
<protein>
    <submittedName>
        <fullName evidence="6">Site-specific integrase</fullName>
    </submittedName>
</protein>
<dbReference type="EMBL" id="CP148074">
    <property type="protein sequence ID" value="WXL24640.1"/>
    <property type="molecule type" value="Genomic_DNA"/>
</dbReference>
<keyword evidence="7" id="KW-1185">Reference proteome</keyword>
<dbReference type="Gene3D" id="1.10.150.130">
    <property type="match status" value="1"/>
</dbReference>
<keyword evidence="2" id="KW-0229">DNA integration</keyword>
<proteinExistence type="inferred from homology"/>
<dbReference type="InterPro" id="IPR011010">
    <property type="entry name" value="DNA_brk_join_enz"/>
</dbReference>
<evidence type="ECO:0000313" key="7">
    <source>
        <dbReference type="Proteomes" id="UP001476583"/>
    </source>
</evidence>
<gene>
    <name evidence="6" type="ORF">WG219_15125</name>
</gene>
<dbReference type="PROSITE" id="PS51898">
    <property type="entry name" value="TYR_RECOMBINASE"/>
    <property type="match status" value="1"/>
</dbReference>
<dbReference type="SUPFAM" id="SSF56349">
    <property type="entry name" value="DNA breaking-rejoining enzymes"/>
    <property type="match status" value="1"/>
</dbReference>
<evidence type="ECO:0000313" key="6">
    <source>
        <dbReference type="EMBL" id="WXL24640.1"/>
    </source>
</evidence>
<dbReference type="InterPro" id="IPR013762">
    <property type="entry name" value="Integrase-like_cat_sf"/>
</dbReference>
<dbReference type="Pfam" id="PF20172">
    <property type="entry name" value="DUF6538"/>
    <property type="match status" value="1"/>
</dbReference>
<dbReference type="InterPro" id="IPR002104">
    <property type="entry name" value="Integrase_catalytic"/>
</dbReference>
<accession>A0ABZ2RDX6</accession>
<dbReference type="PANTHER" id="PTHR30629:SF2">
    <property type="entry name" value="PROPHAGE INTEGRASE INTS-RELATED"/>
    <property type="match status" value="1"/>
</dbReference>
<keyword evidence="3" id="KW-0238">DNA-binding</keyword>
<evidence type="ECO:0000256" key="2">
    <source>
        <dbReference type="ARBA" id="ARBA00022908"/>
    </source>
</evidence>
<reference evidence="6 7" key="1">
    <citation type="submission" date="2024-03" db="EMBL/GenBank/DDBJ databases">
        <title>Complete genome of BD2.</title>
        <authorList>
            <person name="Cao G."/>
        </authorList>
    </citation>
    <scope>NUCLEOTIDE SEQUENCE [LARGE SCALE GENOMIC DNA]</scope>
    <source>
        <strain evidence="6 7">BD2</strain>
    </source>
</reference>
<evidence type="ECO:0000256" key="1">
    <source>
        <dbReference type="ARBA" id="ARBA00008857"/>
    </source>
</evidence>
<dbReference type="InterPro" id="IPR046668">
    <property type="entry name" value="DUF6538"/>
</dbReference>
<sequence length="562" mass="62490">MAQPWKHPQNGIFYFRREVPEDIRRIIGKREWKVSLKTRHLPEARLRFIGEAQRCEEAFTAARDQLAGISRVLPSDAIKLADRWAKAVLQEWETNPEKVKDFLAVSDTGSDLDYLPASDFVGMDTPVALTEALSGFISHTLHQLNLPLPVPADPARRALEDAFYIRWCELCRLAFARHHGDWLSNLSLPAAEQPLTIERSAQQKEAHSPKLSEVFTLWADDKRQLDGDNPSTAKTISTFGATIAIFTELFGDMPVSRITRPMCQEFSSKLAKMPTKGAGTRGLSAHQLIAKAEAEGLPTASLVTVKNRLKSFSAVLAVACRLGYIQENPVTAAGLIQRVARAAQKTQGIEDKGYSQAELVTIFTSPLFTTGWKPARADVGEALYWLPLLMAYTGARREELAQLEVADVRKDDDLGIWYLSIAPGEDKSVKTQSSRRKIPLYKDLLALGFLGYKDSLPQKGRLFPKLEKHRQDGYGHSFGKLWSKYLKDVAKLDSQASPSHGFRHTFKTLCREVGIETAVSDWITGHAAPNVGATYGSNPLRRMANELEKFPSIAKAAGLLPQ</sequence>
<dbReference type="InterPro" id="IPR010998">
    <property type="entry name" value="Integrase_recombinase_N"/>
</dbReference>
<evidence type="ECO:0000256" key="4">
    <source>
        <dbReference type="ARBA" id="ARBA00023172"/>
    </source>
</evidence>
<comment type="similarity">
    <text evidence="1">Belongs to the 'phage' integrase family.</text>
</comment>
<keyword evidence="4" id="KW-0233">DNA recombination</keyword>
<name>A0ABZ2RDX6_ECTME</name>
<dbReference type="Gene3D" id="1.10.443.10">
    <property type="entry name" value="Intergrase catalytic core"/>
    <property type="match status" value="1"/>
</dbReference>
<organism evidence="6 7">
    <name type="scientific">Ectopseudomonas mendocina</name>
    <name type="common">Pseudomonas mendocina</name>
    <dbReference type="NCBI Taxonomy" id="300"/>
    <lineage>
        <taxon>Bacteria</taxon>
        <taxon>Pseudomonadati</taxon>
        <taxon>Pseudomonadota</taxon>
        <taxon>Gammaproteobacteria</taxon>
        <taxon>Pseudomonadales</taxon>
        <taxon>Pseudomonadaceae</taxon>
        <taxon>Ectopseudomonas</taxon>
    </lineage>
</organism>
<evidence type="ECO:0000259" key="5">
    <source>
        <dbReference type="PROSITE" id="PS51898"/>
    </source>
</evidence>
<dbReference type="CDD" id="cd01184">
    <property type="entry name" value="INT_C_like_1"/>
    <property type="match status" value="1"/>
</dbReference>
<dbReference type="InterPro" id="IPR050808">
    <property type="entry name" value="Phage_Integrase"/>
</dbReference>